<feature type="non-terminal residue" evidence="2">
    <location>
        <position position="1"/>
    </location>
</feature>
<reference evidence="3" key="1">
    <citation type="journal article" date="2019" name="IScience">
        <title>Narwhal Genome Reveals Long-Term Low Genetic Diversity despite Current Large Abundance Size.</title>
        <authorList>
            <person name="Westbury M.V."/>
            <person name="Petersen B."/>
            <person name="Garde E."/>
            <person name="Heide-Jorgensen M.P."/>
            <person name="Lorenzen E.D."/>
        </authorList>
    </citation>
    <scope>NUCLEOTIDE SEQUENCE [LARGE SCALE GENOMIC DNA]</scope>
</reference>
<feature type="region of interest" description="Disordered" evidence="1">
    <location>
        <begin position="36"/>
        <end position="58"/>
    </location>
</feature>
<protein>
    <recommendedName>
        <fullName evidence="4">Proline-rich acidic protein 1</fullName>
    </recommendedName>
</protein>
<feature type="compositionally biased region" description="Gly residues" evidence="1">
    <location>
        <begin position="45"/>
        <end position="55"/>
    </location>
</feature>
<name>A0A4U1FB42_MONMO</name>
<evidence type="ECO:0000313" key="2">
    <source>
        <dbReference type="EMBL" id="TKC46869.1"/>
    </source>
</evidence>
<evidence type="ECO:0008006" key="4">
    <source>
        <dbReference type="Google" id="ProtNLM"/>
    </source>
</evidence>
<feature type="compositionally biased region" description="Basic and acidic residues" evidence="1">
    <location>
        <begin position="195"/>
        <end position="211"/>
    </location>
</feature>
<gene>
    <name evidence="2" type="ORF">EI555_006736</name>
</gene>
<dbReference type="AlphaFoldDB" id="A0A4U1FB42"/>
<feature type="compositionally biased region" description="Basic and acidic residues" evidence="1">
    <location>
        <begin position="159"/>
        <end position="171"/>
    </location>
</feature>
<sequence>RAKCHLPLRSHGHSLRGAAGLSACQLSPKPVPHQCYSPTAPGPDGVAGTGRGARGNAGTTRSTRLLLITSLGAVFLLQGSSAWTPQVLVQTKGKAGAEQGTEEAWGARAVEPPEKDSQLMWLFMAPKLLATTGEKRQGAEALAETEDTLGRVPSPRWGPEPDHDSLHHNWPEEAQGEARPWVRVLPPQQVLQGPEEDRDHIYHPKEDPWEP</sequence>
<evidence type="ECO:0000313" key="3">
    <source>
        <dbReference type="Proteomes" id="UP000308365"/>
    </source>
</evidence>
<dbReference type="EMBL" id="RWIC01000238">
    <property type="protein sequence ID" value="TKC46869.1"/>
    <property type="molecule type" value="Genomic_DNA"/>
</dbReference>
<dbReference type="PANTHER" id="PTHR37861:SF1">
    <property type="entry name" value="PROLINE-RICH ACIDIC PROTEIN 1"/>
    <property type="match status" value="1"/>
</dbReference>
<dbReference type="Pfam" id="PF15314">
    <property type="entry name" value="PRAP"/>
    <property type="match status" value="1"/>
</dbReference>
<organism evidence="2 3">
    <name type="scientific">Monodon monoceros</name>
    <name type="common">Narwhal</name>
    <name type="synonym">Ceratodon monodon</name>
    <dbReference type="NCBI Taxonomy" id="40151"/>
    <lineage>
        <taxon>Eukaryota</taxon>
        <taxon>Metazoa</taxon>
        <taxon>Chordata</taxon>
        <taxon>Craniata</taxon>
        <taxon>Vertebrata</taxon>
        <taxon>Euteleostomi</taxon>
        <taxon>Mammalia</taxon>
        <taxon>Eutheria</taxon>
        <taxon>Laurasiatheria</taxon>
        <taxon>Artiodactyla</taxon>
        <taxon>Whippomorpha</taxon>
        <taxon>Cetacea</taxon>
        <taxon>Odontoceti</taxon>
        <taxon>Monodontidae</taxon>
        <taxon>Monodon</taxon>
    </lineage>
</organism>
<feature type="region of interest" description="Disordered" evidence="1">
    <location>
        <begin position="134"/>
        <end position="211"/>
    </location>
</feature>
<dbReference type="Proteomes" id="UP000308365">
    <property type="component" value="Unassembled WGS sequence"/>
</dbReference>
<dbReference type="InterPro" id="IPR027922">
    <property type="entry name" value="PRAP"/>
</dbReference>
<accession>A0A4U1FB42</accession>
<proteinExistence type="predicted"/>
<comment type="caution">
    <text evidence="2">The sequence shown here is derived from an EMBL/GenBank/DDBJ whole genome shotgun (WGS) entry which is preliminary data.</text>
</comment>
<evidence type="ECO:0000256" key="1">
    <source>
        <dbReference type="SAM" id="MobiDB-lite"/>
    </source>
</evidence>
<dbReference type="PANTHER" id="PTHR37861">
    <property type="entry name" value="PROLINE-RICH ACIDIC PROTEIN 1"/>
    <property type="match status" value="1"/>
</dbReference>